<accession>I0ICR7</accession>
<evidence type="ECO:0000259" key="2">
    <source>
        <dbReference type="Pfam" id="PF02894"/>
    </source>
</evidence>
<dbReference type="GO" id="GO:0000166">
    <property type="term" value="F:nucleotide binding"/>
    <property type="evidence" value="ECO:0007669"/>
    <property type="project" value="InterPro"/>
</dbReference>
<proteinExistence type="predicted"/>
<dbReference type="Gene3D" id="3.40.50.720">
    <property type="entry name" value="NAD(P)-binding Rossmann-like Domain"/>
    <property type="match status" value="1"/>
</dbReference>
<dbReference type="Gene3D" id="3.30.360.10">
    <property type="entry name" value="Dihydrodipicolinate Reductase, domain 2"/>
    <property type="match status" value="1"/>
</dbReference>
<dbReference type="HOGENOM" id="CLU_052304_0_0_0"/>
<evidence type="ECO:0000313" key="4">
    <source>
        <dbReference type="Proteomes" id="UP000007881"/>
    </source>
</evidence>
<dbReference type="PANTHER" id="PTHR43377:SF2">
    <property type="entry name" value="BINDING ROSSMANN FOLD OXIDOREDUCTASE, PUTATIVE (AFU_ORTHOLOGUE AFUA_4G00560)-RELATED"/>
    <property type="match status" value="1"/>
</dbReference>
<name>I0ICR7_PHYMF</name>
<dbReference type="PANTHER" id="PTHR43377">
    <property type="entry name" value="BILIVERDIN REDUCTASE A"/>
    <property type="match status" value="1"/>
</dbReference>
<dbReference type="Pfam" id="PF01408">
    <property type="entry name" value="GFO_IDH_MocA"/>
    <property type="match status" value="1"/>
</dbReference>
<dbReference type="KEGG" id="phm:PSMK_08960"/>
<dbReference type="InterPro" id="IPR036291">
    <property type="entry name" value="NAD(P)-bd_dom_sf"/>
</dbReference>
<dbReference type="InterPro" id="IPR004104">
    <property type="entry name" value="Gfo/Idh/MocA-like_OxRdtase_C"/>
</dbReference>
<keyword evidence="4" id="KW-1185">Reference proteome</keyword>
<dbReference type="InterPro" id="IPR000683">
    <property type="entry name" value="Gfo/Idh/MocA-like_OxRdtase_N"/>
</dbReference>
<dbReference type="EMBL" id="AP012338">
    <property type="protein sequence ID" value="BAM03055.1"/>
    <property type="molecule type" value="Genomic_DNA"/>
</dbReference>
<dbReference type="eggNOG" id="COG0673">
    <property type="taxonomic scope" value="Bacteria"/>
</dbReference>
<evidence type="ECO:0000313" key="3">
    <source>
        <dbReference type="EMBL" id="BAM03055.1"/>
    </source>
</evidence>
<dbReference type="OrthoDB" id="9781031at2"/>
<dbReference type="RefSeq" id="WP_014436275.1">
    <property type="nucleotide sequence ID" value="NC_017080.1"/>
</dbReference>
<dbReference type="Proteomes" id="UP000007881">
    <property type="component" value="Chromosome"/>
</dbReference>
<evidence type="ECO:0000259" key="1">
    <source>
        <dbReference type="Pfam" id="PF01408"/>
    </source>
</evidence>
<reference evidence="3 4" key="1">
    <citation type="submission" date="2012-02" db="EMBL/GenBank/DDBJ databases">
        <title>Complete genome sequence of Phycisphaera mikurensis NBRC 102666.</title>
        <authorList>
            <person name="Ankai A."/>
            <person name="Hosoyama A."/>
            <person name="Terui Y."/>
            <person name="Sekine M."/>
            <person name="Fukai R."/>
            <person name="Kato Y."/>
            <person name="Nakamura S."/>
            <person name="Yamada-Narita S."/>
            <person name="Kawakoshi A."/>
            <person name="Fukunaga Y."/>
            <person name="Yamazaki S."/>
            <person name="Fujita N."/>
        </authorList>
    </citation>
    <scope>NUCLEOTIDE SEQUENCE [LARGE SCALE GENOMIC DNA]</scope>
    <source>
        <strain evidence="4">NBRC 102666 / KCTC 22515 / FYK2301M01</strain>
    </source>
</reference>
<protein>
    <submittedName>
        <fullName evidence="3">Putative oxidoreductase</fullName>
    </submittedName>
</protein>
<dbReference type="SUPFAM" id="SSF55347">
    <property type="entry name" value="Glyceraldehyde-3-phosphate dehydrogenase-like, C-terminal domain"/>
    <property type="match status" value="1"/>
</dbReference>
<dbReference type="STRING" id="1142394.PSMK_08960"/>
<organism evidence="3 4">
    <name type="scientific">Phycisphaera mikurensis (strain NBRC 102666 / KCTC 22515 / FYK2301M01)</name>
    <dbReference type="NCBI Taxonomy" id="1142394"/>
    <lineage>
        <taxon>Bacteria</taxon>
        <taxon>Pseudomonadati</taxon>
        <taxon>Planctomycetota</taxon>
        <taxon>Phycisphaerae</taxon>
        <taxon>Phycisphaerales</taxon>
        <taxon>Phycisphaeraceae</taxon>
        <taxon>Phycisphaera</taxon>
    </lineage>
</organism>
<feature type="domain" description="Gfo/Idh/MocA-like oxidoreductase C-terminal" evidence="2">
    <location>
        <begin position="146"/>
        <end position="395"/>
    </location>
</feature>
<dbReference type="PATRIC" id="fig|1142394.8.peg.930"/>
<dbReference type="Pfam" id="PF02894">
    <property type="entry name" value="GFO_IDH_MocA_C"/>
    <property type="match status" value="1"/>
</dbReference>
<dbReference type="InterPro" id="IPR051450">
    <property type="entry name" value="Gfo/Idh/MocA_Oxidoreductases"/>
</dbReference>
<feature type="domain" description="Gfo/Idh/MocA-like oxidoreductase N-terminal" evidence="1">
    <location>
        <begin position="6"/>
        <end position="134"/>
    </location>
</feature>
<gene>
    <name evidence="3" type="ordered locus">PSMK_08960</name>
</gene>
<sequence>MPHPPRYAVVGTGSRCGMYVRALLGDFASHGTLVALCDTSPTRMAYWNGVAKEEYGTDPIPTFAAEHFEAMLREQRIDRVIVTTVDATHDGYICGAMEAGCDVITEKPMTTDREKVERILATRDRTGRSLRVAFNYRYAPRNSKAKELLQSGVIGEVQSVHFEWLLNTTHGADYFRRWHRDKANSGGLMVHKATHHFDLVNWWIDGVPERVFGVGDLKFYGEKNAERRGDRYFTERGREHPDLASDPFALDLAGNDELKALYLDAEAESGYLRDRSVFSDPIGIEDDMSVIVRYRSRATMTYHLTAYSPWEGYRVAFNGNRGRIELECVEKPYVSAGEGDHNFARNVLGNAEAYEVAEPTTLTIHRHWQKPVRIDMPETNEGGHGGGDALLLKDLFLPDPPADPLHRRADHLAGAAAVLVGDAANRSFESGAMEAIPAALLPSAPTAAAS</sequence>
<dbReference type="AlphaFoldDB" id="I0ICR7"/>
<dbReference type="SUPFAM" id="SSF51735">
    <property type="entry name" value="NAD(P)-binding Rossmann-fold domains"/>
    <property type="match status" value="1"/>
</dbReference>